<keyword evidence="8" id="KW-1185">Reference proteome</keyword>
<dbReference type="RefSeq" id="WP_134756565.1">
    <property type="nucleotide sequence ID" value="NZ_MYFO02000015.1"/>
</dbReference>
<dbReference type="Proteomes" id="UP000298246">
    <property type="component" value="Unassembled WGS sequence"/>
</dbReference>
<dbReference type="GO" id="GO:0005975">
    <property type="term" value="P:carbohydrate metabolic process"/>
    <property type="evidence" value="ECO:0007669"/>
    <property type="project" value="InterPro"/>
</dbReference>
<dbReference type="PROSITE" id="PS51762">
    <property type="entry name" value="GH16_2"/>
    <property type="match status" value="1"/>
</dbReference>
<evidence type="ECO:0000259" key="6">
    <source>
        <dbReference type="PROSITE" id="PS51762"/>
    </source>
</evidence>
<protein>
    <submittedName>
        <fullName evidence="7">Uncharacterized protein</fullName>
    </submittedName>
</protein>
<dbReference type="PANTHER" id="PTHR10963">
    <property type="entry name" value="GLYCOSYL HYDROLASE-RELATED"/>
    <property type="match status" value="1"/>
</dbReference>
<dbReference type="Pfam" id="PF02018">
    <property type="entry name" value="CBM_4_9"/>
    <property type="match status" value="5"/>
</dbReference>
<evidence type="ECO:0000256" key="4">
    <source>
        <dbReference type="SAM" id="SignalP"/>
    </source>
</evidence>
<dbReference type="InterPro" id="IPR000757">
    <property type="entry name" value="Beta-glucanase-like"/>
</dbReference>
<proteinExistence type="inferred from homology"/>
<name>A0A4Y8PT53_9BACL</name>
<dbReference type="InterPro" id="IPR008979">
    <property type="entry name" value="Galactose-bd-like_sf"/>
</dbReference>
<evidence type="ECO:0000313" key="7">
    <source>
        <dbReference type="EMBL" id="TFE84066.1"/>
    </source>
</evidence>
<dbReference type="InterPro" id="IPR040751">
    <property type="entry name" value="SbsC_C"/>
</dbReference>
<dbReference type="EMBL" id="MYFO01000039">
    <property type="protein sequence ID" value="TFE84066.1"/>
    <property type="molecule type" value="Genomic_DNA"/>
</dbReference>
<comment type="caution">
    <text evidence="7">The sequence shown here is derived from an EMBL/GenBank/DDBJ whole genome shotgun (WGS) entry which is preliminary data.</text>
</comment>
<dbReference type="Pfam" id="PF00722">
    <property type="entry name" value="Glyco_hydro_16"/>
    <property type="match status" value="1"/>
</dbReference>
<dbReference type="PANTHER" id="PTHR10963:SF55">
    <property type="entry name" value="GLYCOSIDE HYDROLASE FAMILY 16 PROTEIN"/>
    <property type="match status" value="1"/>
</dbReference>
<accession>A0A4Y8PT53</accession>
<dbReference type="SUPFAM" id="SSF49899">
    <property type="entry name" value="Concanavalin A-like lectins/glucanases"/>
    <property type="match status" value="1"/>
</dbReference>
<keyword evidence="2" id="KW-0378">Hydrolase</keyword>
<dbReference type="InterPro" id="IPR001119">
    <property type="entry name" value="SLH_dom"/>
</dbReference>
<dbReference type="Pfam" id="PF00395">
    <property type="entry name" value="SLH"/>
    <property type="match status" value="2"/>
</dbReference>
<dbReference type="InterPro" id="IPR050546">
    <property type="entry name" value="Glycosyl_Hydrlase_16"/>
</dbReference>
<feature type="domain" description="SLH" evidence="5">
    <location>
        <begin position="34"/>
        <end position="97"/>
    </location>
</feature>
<reference evidence="7 8" key="1">
    <citation type="submission" date="2017-03" db="EMBL/GenBank/DDBJ databases">
        <title>Isolation of Levoglucosan Utilizing Bacteria.</title>
        <authorList>
            <person name="Arya A.S."/>
        </authorList>
    </citation>
    <scope>NUCLEOTIDE SEQUENCE [LARGE SCALE GENOMIC DNA]</scope>
    <source>
        <strain evidence="7 8">MEC069</strain>
    </source>
</reference>
<comment type="similarity">
    <text evidence="1">Belongs to the glycosyl hydrolase 16 family.</text>
</comment>
<dbReference type="OrthoDB" id="9809583at2"/>
<evidence type="ECO:0000256" key="2">
    <source>
        <dbReference type="ARBA" id="ARBA00022801"/>
    </source>
</evidence>
<keyword evidence="4" id="KW-0732">Signal</keyword>
<dbReference type="Gene3D" id="2.60.120.260">
    <property type="entry name" value="Galactose-binding domain-like"/>
    <property type="match status" value="5"/>
</dbReference>
<dbReference type="InterPro" id="IPR003305">
    <property type="entry name" value="CenC_carb-bd"/>
</dbReference>
<feature type="compositionally biased region" description="Polar residues" evidence="3">
    <location>
        <begin position="433"/>
        <end position="443"/>
    </location>
</feature>
<evidence type="ECO:0000313" key="8">
    <source>
        <dbReference type="Proteomes" id="UP000298246"/>
    </source>
</evidence>
<dbReference type="PROSITE" id="PS51272">
    <property type="entry name" value="SLH"/>
    <property type="match status" value="2"/>
</dbReference>
<dbReference type="SUPFAM" id="SSF49785">
    <property type="entry name" value="Galactose-binding domain-like"/>
    <property type="match status" value="5"/>
</dbReference>
<dbReference type="Gene3D" id="2.60.120.200">
    <property type="match status" value="1"/>
</dbReference>
<feature type="domain" description="SLH" evidence="5">
    <location>
        <begin position="154"/>
        <end position="218"/>
    </location>
</feature>
<dbReference type="GO" id="GO:0004553">
    <property type="term" value="F:hydrolase activity, hydrolyzing O-glycosyl compounds"/>
    <property type="evidence" value="ECO:0007669"/>
    <property type="project" value="InterPro"/>
</dbReference>
<feature type="domain" description="GH16" evidence="6">
    <location>
        <begin position="513"/>
        <end position="798"/>
    </location>
</feature>
<dbReference type="InterPro" id="IPR013320">
    <property type="entry name" value="ConA-like_dom_sf"/>
</dbReference>
<organism evidence="7 8">
    <name type="scientific">Paenibacillus athensensis</name>
    <dbReference type="NCBI Taxonomy" id="1967502"/>
    <lineage>
        <taxon>Bacteria</taxon>
        <taxon>Bacillati</taxon>
        <taxon>Bacillota</taxon>
        <taxon>Bacilli</taxon>
        <taxon>Bacillales</taxon>
        <taxon>Paenibacillaceae</taxon>
        <taxon>Paenibacillus</taxon>
    </lineage>
</organism>
<feature type="compositionally biased region" description="Basic and acidic residues" evidence="3">
    <location>
        <begin position="394"/>
        <end position="409"/>
    </location>
</feature>
<evidence type="ECO:0000256" key="1">
    <source>
        <dbReference type="ARBA" id="ARBA00006865"/>
    </source>
</evidence>
<dbReference type="CDD" id="cd08023">
    <property type="entry name" value="GH16_laminarinase_like"/>
    <property type="match status" value="1"/>
</dbReference>
<sequence>MKKKMNLLTRSVSLVMASLLVVPSVGFAADGGQASQAFSDLPSSHWASAALNHWQQLGIVEGYEDGTIRPEKLISRAEFATVMNRIFGYQAEAASAGNDVAAGAWYRADMAKALEAGYYTADAQGNVMPDAPLSRAAAVVALQAIFGFVGQDGSASTFSDVAQLDAATQSAIAAFSSLGYLEGFEDGTFRPEATLTRAQLMTLAERLVGYLGQDAAETTAGEVDGNVVVNHRDVVLKDTVIDGNLYLTPGIGDGDVKLNHVTVKGKTFIQGGGEHSISVENSELGEVEVNKKDNHVRLFVTGSSSVGKVTLSSGAKLESADVSGDGFREVIIHSNIDHADLSGSFGKISTLQKNENDAPPLISISGTVDELNLNSKTKVTLSDNTVVKTLNADPKAKDSSVEGNGKIEKTNNQAGGLKVKGSDVPVTPGGSGAESSNAPVSGGYSNSMPVLNVTAAPGSEAKTTKLSGSIPEGHHLIVKVSNTKVSTPANGSVAPSGAGVIDPYTIGNDIPNVDVENNKYLAVYQVNPNNRVVKFRQFTLTQAEVNIWQLSFSDEFDGTGSPDSNKWTYDIGTGSGGWGNNELEYYTDRTDNAKQENGELVITARKESYGGMGYTSARLKTMGKHAQKYGKIEVRAKTPEGSGMWPAIWMLPEDNDYGTWASSGEIDIMENKGRLPHEVYGTIHYGEQYPGNTYTGKAYQFPNNGTVADYHVYSLEWEPGEMRWYVDGQLYQTQNDWYSKSLNQPANNTYPAPFDKPFHLILNLALGGNFDGGIVPADSLFPNTMNVDYVRIYDMVGKSYRQPTPPGVVKEPLPSDARLPRPDGNLLYNSSLTEDAPGVANLLNNPNDPNTSVPNTDYWSLFQGEGGVGSVSVDDLNGTKFAKISITNGGSQSYSVQLLNTLSIAKGRFYKLSFDAKSTASRPLTVKVTGGASRGFAAYSQANTVSLTDQVKHYEMMFQMKQDTDIAARTEFNSGLNANTVWIGNARVEEIDHIAVDYDAAKEPLDGDGNRVYNGTFDQGDQTRMNYWHLTTSGGATATGSVSEQDRWLAVNVTNAGDSSLGSVQLLQKGVQLQQGQTYDVTLDASTGADRPIEVELLSKDGAVSYGKQSVTLNSRNFDQFKVSFPAVSATDKEAQFVIRLGGAQASNILLDNIKLIQTSVYIDPSVKLFPLTNGGFDGTIAPWQEVNAGGFATAALSGSEAKVSVTNNGGGDPWGIMFMQDGVALSKGMTYTVEFSARSTVARKMEIDLENASYTRFFDETVSLTNDMQRYKFEFKMTKDDTAALKFFLGKIAGESAITTAHDVYIDDVVVEVKGARQYANMLQSGTFDNGSTGWDSFFNTGEVTGSLATVDGELKASVSGTGGQNWNAQVFHNGLSLVKDKAYQLTFDIRSSVNRDVNVVVEHNGDPYTKYLDKTIGATVTGATYSYLFTMPVNDAGAHLNFMLGLINNPVSVSHDVYFDNVSLVEVNPLPLPPAEGHALLNGDFDTNVDNWSVYKADGSDAQISVVDGKLQVLFPNYDGWEKWSTQVYQNGLKLEAGKTYKLKFDAAANPGKEIKVEILRLDNSALLVTQALNPDSTNHTYTYQFTVNGDTEQNAKLAFLLGGNHLDGADFPDGATITLDSISITEVN</sequence>
<feature type="chain" id="PRO_5021413125" evidence="4">
    <location>
        <begin position="29"/>
        <end position="1631"/>
    </location>
</feature>
<evidence type="ECO:0000259" key="5">
    <source>
        <dbReference type="PROSITE" id="PS51272"/>
    </source>
</evidence>
<dbReference type="Pfam" id="PF18316">
    <property type="entry name" value="S-l_SbsC_C"/>
    <property type="match status" value="1"/>
</dbReference>
<feature type="region of interest" description="Disordered" evidence="3">
    <location>
        <begin position="801"/>
        <end position="824"/>
    </location>
</feature>
<feature type="region of interest" description="Disordered" evidence="3">
    <location>
        <begin position="393"/>
        <end position="443"/>
    </location>
</feature>
<feature type="signal peptide" evidence="4">
    <location>
        <begin position="1"/>
        <end position="28"/>
    </location>
</feature>
<gene>
    <name evidence="7" type="ORF">B5M42_21370</name>
</gene>
<evidence type="ECO:0000256" key="3">
    <source>
        <dbReference type="SAM" id="MobiDB-lite"/>
    </source>
</evidence>